<sequence>MFNAIVVQQTEADQRSRAVLTQLDPESLPPGDVRVRVEWSTLNYKDALAITGKGAVVRRFPMVPGIDLAGVVEQSEHPDWVPGDRILLNGWGIGEEHWGGLAQCARVNGDWLTRLPRSLNTHQAMAIGTAGYTAMLSLLALERHGLTPDRGEVLVTGANGGVGSYAIALLAARGYRVVAATGRPQESAFLERLGAAEIIDRSALSGPGKPLAKARWFAAIDSVGSHTLANVCARTCPDGLVAACGLAQGMDFPATVAPFILRGVSLLGINSVTRPAEERRHAWARLAEDIEPALLDEISRDIRLSETLEAAEHLLAGTVRGRLVVDVNG</sequence>
<dbReference type="EMBL" id="PGFS01000001">
    <property type="protein sequence ID" value="MDH4571539.1"/>
    <property type="molecule type" value="Genomic_DNA"/>
</dbReference>
<dbReference type="Pfam" id="PF00107">
    <property type="entry name" value="ADH_zinc_N"/>
    <property type="match status" value="1"/>
</dbReference>
<dbReference type="PANTHER" id="PTHR43677">
    <property type="entry name" value="SHORT-CHAIN DEHYDROGENASE/REDUCTASE"/>
    <property type="match status" value="1"/>
</dbReference>
<dbReference type="InterPro" id="IPR036291">
    <property type="entry name" value="NAD(P)-bd_dom_sf"/>
</dbReference>
<dbReference type="RefSeq" id="WP_110715409.1">
    <property type="nucleotide sequence ID" value="NZ_PGFS01000001.1"/>
</dbReference>
<comment type="caution">
    <text evidence="2">The sequence shown here is derived from an EMBL/GenBank/DDBJ whole genome shotgun (WGS) entry which is preliminary data.</text>
</comment>
<protein>
    <submittedName>
        <fullName evidence="2">Alcohol dehydrogenase</fullName>
    </submittedName>
</protein>
<feature type="domain" description="Enoyl reductase (ER)" evidence="1">
    <location>
        <begin position="13"/>
        <end position="325"/>
    </location>
</feature>
<evidence type="ECO:0000313" key="3">
    <source>
        <dbReference type="Proteomes" id="UP001162135"/>
    </source>
</evidence>
<dbReference type="Gene3D" id="3.90.180.10">
    <property type="entry name" value="Medium-chain alcohol dehydrogenases, catalytic domain"/>
    <property type="match status" value="1"/>
</dbReference>
<evidence type="ECO:0000259" key="1">
    <source>
        <dbReference type="SMART" id="SM00829"/>
    </source>
</evidence>
<accession>A0ABT6I1I7</accession>
<reference evidence="2" key="2">
    <citation type="submission" date="2017-11" db="EMBL/GenBank/DDBJ databases">
        <authorList>
            <person name="Das S.K."/>
        </authorList>
    </citation>
    <scope>NUCLEOTIDE SEQUENCE</scope>
    <source>
        <strain evidence="2">S4-41</strain>
    </source>
</reference>
<keyword evidence="3" id="KW-1185">Reference proteome</keyword>
<dbReference type="PANTHER" id="PTHR43677:SF1">
    <property type="entry name" value="ACRYLYL-COA REDUCTASE ACUI-RELATED"/>
    <property type="match status" value="1"/>
</dbReference>
<name>A0ABT6I1I7_9GAMM</name>
<gene>
    <name evidence="2" type="ORF">CUR86_03030</name>
</gene>
<dbReference type="InterPro" id="IPR011032">
    <property type="entry name" value="GroES-like_sf"/>
</dbReference>
<reference evidence="2" key="1">
    <citation type="journal article" date="2015" name="Antonie Van Leeuwenhoek">
        <title>Comparative 16S rRNA signatures and multilocus sequence analysis for the genus Salinicola and description of Salinicola acroporae sp. nov., isolated from coral Acropora digitifera.</title>
        <authorList>
            <person name="Lepcha R.T."/>
            <person name="Poddar A."/>
            <person name="Schumann P."/>
            <person name="Das S.K."/>
        </authorList>
    </citation>
    <scope>NUCLEOTIDE SEQUENCE</scope>
    <source>
        <strain evidence="2">S4-41</strain>
    </source>
</reference>
<dbReference type="InterPro" id="IPR013154">
    <property type="entry name" value="ADH-like_N"/>
</dbReference>
<dbReference type="NCBIfam" id="TIGR02823">
    <property type="entry name" value="oxido_YhdH"/>
    <property type="match status" value="1"/>
</dbReference>
<dbReference type="Proteomes" id="UP001162135">
    <property type="component" value="Unassembled WGS sequence"/>
</dbReference>
<proteinExistence type="predicted"/>
<dbReference type="InterPro" id="IPR014188">
    <property type="entry name" value="Acrylyl-CoA_reductase_AcuI"/>
</dbReference>
<dbReference type="SUPFAM" id="SSF51735">
    <property type="entry name" value="NAD(P)-binding Rossmann-fold domains"/>
    <property type="match status" value="1"/>
</dbReference>
<dbReference type="CDD" id="cd08288">
    <property type="entry name" value="MDR_yhdh"/>
    <property type="match status" value="1"/>
</dbReference>
<dbReference type="SMART" id="SM00829">
    <property type="entry name" value="PKS_ER"/>
    <property type="match status" value="1"/>
</dbReference>
<dbReference type="Gene3D" id="3.40.50.720">
    <property type="entry name" value="NAD(P)-binding Rossmann-like Domain"/>
    <property type="match status" value="1"/>
</dbReference>
<organism evidence="2 3">
    <name type="scientific">Salinicola acroporae</name>
    <dbReference type="NCBI Taxonomy" id="1541440"/>
    <lineage>
        <taxon>Bacteria</taxon>
        <taxon>Pseudomonadati</taxon>
        <taxon>Pseudomonadota</taxon>
        <taxon>Gammaproteobacteria</taxon>
        <taxon>Oceanospirillales</taxon>
        <taxon>Halomonadaceae</taxon>
        <taxon>Salinicola</taxon>
    </lineage>
</organism>
<dbReference type="InterPro" id="IPR020843">
    <property type="entry name" value="ER"/>
</dbReference>
<dbReference type="SUPFAM" id="SSF50129">
    <property type="entry name" value="GroES-like"/>
    <property type="match status" value="1"/>
</dbReference>
<dbReference type="Pfam" id="PF08240">
    <property type="entry name" value="ADH_N"/>
    <property type="match status" value="1"/>
</dbReference>
<evidence type="ECO:0000313" key="2">
    <source>
        <dbReference type="EMBL" id="MDH4571539.1"/>
    </source>
</evidence>
<dbReference type="InterPro" id="IPR051397">
    <property type="entry name" value="Zn-ADH-like_protein"/>
</dbReference>
<dbReference type="InterPro" id="IPR013149">
    <property type="entry name" value="ADH-like_C"/>
</dbReference>